<accession>A0A6J5KHE9</accession>
<dbReference type="EMBL" id="LR796139">
    <property type="protein sequence ID" value="CAB4120931.1"/>
    <property type="molecule type" value="Genomic_DNA"/>
</dbReference>
<organism evidence="1">
    <name type="scientific">uncultured Caudovirales phage</name>
    <dbReference type="NCBI Taxonomy" id="2100421"/>
    <lineage>
        <taxon>Viruses</taxon>
        <taxon>Duplodnaviria</taxon>
        <taxon>Heunggongvirae</taxon>
        <taxon>Uroviricota</taxon>
        <taxon>Caudoviricetes</taxon>
        <taxon>Peduoviridae</taxon>
        <taxon>Maltschvirus</taxon>
        <taxon>Maltschvirus maltsch</taxon>
    </lineage>
</organism>
<sequence>MTAKNKIKGNTFERNFVEKCKRHGLDAKRAWGSNGLSLGEAQEVDCLVEGFKVQCKKGHNHPTVKLNEFMKNVDFCAWSPADNRKGSGDFVFMHMDMFLMLVSLYSRFK</sequence>
<gene>
    <name evidence="1" type="ORF">UFOVP1_40</name>
</gene>
<evidence type="ECO:0008006" key="2">
    <source>
        <dbReference type="Google" id="ProtNLM"/>
    </source>
</evidence>
<protein>
    <recommendedName>
        <fullName evidence="2">Holliday junction resolvase</fullName>
    </recommendedName>
</protein>
<name>A0A6J5KHE9_9CAUD</name>
<evidence type="ECO:0000313" key="1">
    <source>
        <dbReference type="EMBL" id="CAB4120931.1"/>
    </source>
</evidence>
<proteinExistence type="predicted"/>
<reference evidence="1" key="1">
    <citation type="submission" date="2020-04" db="EMBL/GenBank/DDBJ databases">
        <authorList>
            <person name="Chiriac C."/>
            <person name="Salcher M."/>
            <person name="Ghai R."/>
            <person name="Kavagutti S V."/>
        </authorList>
    </citation>
    <scope>NUCLEOTIDE SEQUENCE</scope>
</reference>